<dbReference type="PANTHER" id="PTHR33545">
    <property type="entry name" value="UPF0750 MEMBRANE PROTEIN YITT-RELATED"/>
    <property type="match status" value="1"/>
</dbReference>
<dbReference type="Gene3D" id="3.30.70.120">
    <property type="match status" value="1"/>
</dbReference>
<feature type="transmembrane region" description="Helical" evidence="6">
    <location>
        <begin position="12"/>
        <end position="33"/>
    </location>
</feature>
<accession>A0ABS1HPI7</accession>
<feature type="transmembrane region" description="Helical" evidence="6">
    <location>
        <begin position="45"/>
        <end position="72"/>
    </location>
</feature>
<evidence type="ECO:0000256" key="6">
    <source>
        <dbReference type="SAM" id="Phobius"/>
    </source>
</evidence>
<keyword evidence="9" id="KW-1185">Reference proteome</keyword>
<dbReference type="CDD" id="cd16380">
    <property type="entry name" value="YitT_C"/>
    <property type="match status" value="1"/>
</dbReference>
<feature type="domain" description="DUF2179" evidence="7">
    <location>
        <begin position="227"/>
        <end position="281"/>
    </location>
</feature>
<keyword evidence="3 6" id="KW-0812">Transmembrane</keyword>
<evidence type="ECO:0000256" key="3">
    <source>
        <dbReference type="ARBA" id="ARBA00022692"/>
    </source>
</evidence>
<dbReference type="Proteomes" id="UP000605676">
    <property type="component" value="Unassembled WGS sequence"/>
</dbReference>
<organism evidence="8 9">
    <name type="scientific">Carboxylicivirga marina</name>
    <dbReference type="NCBI Taxonomy" id="2800988"/>
    <lineage>
        <taxon>Bacteria</taxon>
        <taxon>Pseudomonadati</taxon>
        <taxon>Bacteroidota</taxon>
        <taxon>Bacteroidia</taxon>
        <taxon>Marinilabiliales</taxon>
        <taxon>Marinilabiliaceae</taxon>
        <taxon>Carboxylicivirga</taxon>
    </lineage>
</organism>
<dbReference type="InterPro" id="IPR019264">
    <property type="entry name" value="DUF2179"/>
</dbReference>
<dbReference type="InterPro" id="IPR003740">
    <property type="entry name" value="YitT"/>
</dbReference>
<evidence type="ECO:0000313" key="9">
    <source>
        <dbReference type="Proteomes" id="UP000605676"/>
    </source>
</evidence>
<proteinExistence type="predicted"/>
<evidence type="ECO:0000256" key="1">
    <source>
        <dbReference type="ARBA" id="ARBA00004651"/>
    </source>
</evidence>
<feature type="transmembrane region" description="Helical" evidence="6">
    <location>
        <begin position="114"/>
        <end position="132"/>
    </location>
</feature>
<comment type="subcellular location">
    <subcellularLocation>
        <location evidence="1">Cell membrane</location>
        <topology evidence="1">Multi-pass membrane protein</topology>
    </subcellularLocation>
</comment>
<sequence>MQNKTTILKELRSYIMLTAGLVIGTLGWTAFLIPAKIVGGGLTGIATIIYLTMGFDIGLTSLIINGFLIVLAMRVLGASFGIKTIYCVLVMSGLLTLFRPLFEEPVVSELMMNAIIGGMLAGLGAGIVFVNGGSTGGVDIIAMIINKYKNISLGRLLLGMDVLIITSSFFLIESSSIEMVVYGFMMMGILAYTVDLVISGNKQTVQFFIISSKPEELRKSVIFDAERGLTILHGKGGYSGEDRQVLMVIARKSETQEIFKVVKQIDPDAFITVGTVMGVYGQGFDKIKI</sequence>
<dbReference type="Pfam" id="PF02588">
    <property type="entry name" value="YitT_membrane"/>
    <property type="match status" value="1"/>
</dbReference>
<keyword evidence="2" id="KW-1003">Cell membrane</keyword>
<evidence type="ECO:0000313" key="8">
    <source>
        <dbReference type="EMBL" id="MBK3519457.1"/>
    </source>
</evidence>
<evidence type="ECO:0000256" key="4">
    <source>
        <dbReference type="ARBA" id="ARBA00022989"/>
    </source>
</evidence>
<dbReference type="Pfam" id="PF10035">
    <property type="entry name" value="DUF2179"/>
    <property type="match status" value="1"/>
</dbReference>
<dbReference type="InterPro" id="IPR015867">
    <property type="entry name" value="N-reg_PII/ATP_PRibTrfase_C"/>
</dbReference>
<name>A0ABS1HPI7_9BACT</name>
<dbReference type="EMBL" id="JAENRR010000069">
    <property type="protein sequence ID" value="MBK3519457.1"/>
    <property type="molecule type" value="Genomic_DNA"/>
</dbReference>
<feature type="transmembrane region" description="Helical" evidence="6">
    <location>
        <begin position="84"/>
        <end position="102"/>
    </location>
</feature>
<feature type="transmembrane region" description="Helical" evidence="6">
    <location>
        <begin position="153"/>
        <end position="173"/>
    </location>
</feature>
<dbReference type="RefSeq" id="WP_200466676.1">
    <property type="nucleotide sequence ID" value="NZ_JAENRR010000069.1"/>
</dbReference>
<evidence type="ECO:0000259" key="7">
    <source>
        <dbReference type="Pfam" id="PF10035"/>
    </source>
</evidence>
<keyword evidence="4 6" id="KW-1133">Transmembrane helix</keyword>
<gene>
    <name evidence="8" type="ORF">JIV24_19075</name>
</gene>
<evidence type="ECO:0000256" key="5">
    <source>
        <dbReference type="ARBA" id="ARBA00023136"/>
    </source>
</evidence>
<keyword evidence="5 6" id="KW-0472">Membrane</keyword>
<dbReference type="PIRSF" id="PIRSF006483">
    <property type="entry name" value="Membrane_protein_YitT"/>
    <property type="match status" value="1"/>
</dbReference>
<comment type="caution">
    <text evidence="8">The sequence shown here is derived from an EMBL/GenBank/DDBJ whole genome shotgun (WGS) entry which is preliminary data.</text>
</comment>
<dbReference type="InterPro" id="IPR051461">
    <property type="entry name" value="UPF0750_membrane"/>
</dbReference>
<evidence type="ECO:0000256" key="2">
    <source>
        <dbReference type="ARBA" id="ARBA00022475"/>
    </source>
</evidence>
<reference evidence="8 9" key="1">
    <citation type="submission" date="2021-01" db="EMBL/GenBank/DDBJ databases">
        <title>Carboxyliciviraga sp.nov., isolated from coastal sediments.</title>
        <authorList>
            <person name="Lu D."/>
            <person name="Zhang T."/>
        </authorList>
    </citation>
    <scope>NUCLEOTIDE SEQUENCE [LARGE SCALE GENOMIC DNA]</scope>
    <source>
        <strain evidence="8 9">N1Y132</strain>
    </source>
</reference>
<dbReference type="PANTHER" id="PTHR33545:SF5">
    <property type="entry name" value="UPF0750 MEMBRANE PROTEIN YITT"/>
    <property type="match status" value="1"/>
</dbReference>
<protein>
    <submittedName>
        <fullName evidence="8">YitT family protein</fullName>
    </submittedName>
</protein>
<feature type="transmembrane region" description="Helical" evidence="6">
    <location>
        <begin position="179"/>
        <end position="198"/>
    </location>
</feature>